<keyword evidence="3 9" id="KW-0812">Transmembrane</keyword>
<comment type="pathway">
    <text evidence="2">Carotenoid biosynthesis.</text>
</comment>
<keyword evidence="6 9" id="KW-0472">Membrane</keyword>
<evidence type="ECO:0000256" key="8">
    <source>
        <dbReference type="SAM" id="MobiDB-lite"/>
    </source>
</evidence>
<evidence type="ECO:0000313" key="11">
    <source>
        <dbReference type="EMBL" id="NYJ16749.1"/>
    </source>
</evidence>
<dbReference type="GO" id="GO:0016117">
    <property type="term" value="P:carotenoid biosynthetic process"/>
    <property type="evidence" value="ECO:0007669"/>
    <property type="project" value="UniProtKB-KW"/>
</dbReference>
<keyword evidence="4" id="KW-0125">Carotenoid biosynthesis</keyword>
<keyword evidence="5 9" id="KW-1133">Transmembrane helix</keyword>
<reference evidence="11 12" key="1">
    <citation type="submission" date="2020-07" db="EMBL/GenBank/DDBJ databases">
        <title>Sequencing the genomes of 1000 actinobacteria strains.</title>
        <authorList>
            <person name="Klenk H.-P."/>
        </authorList>
    </citation>
    <scope>NUCLEOTIDE SEQUENCE [LARGE SCALE GENOMIC DNA]</scope>
    <source>
        <strain evidence="11 12">DSM 15664</strain>
    </source>
</reference>
<keyword evidence="12" id="KW-1185">Reference proteome</keyword>
<feature type="transmembrane region" description="Helical" evidence="9">
    <location>
        <begin position="27"/>
        <end position="51"/>
    </location>
</feature>
<sequence length="116" mass="12874">MAYLWLSLAFMVPAVLAAVLLRREIHWGAVGLTTLVLLSLTAVFDNVIIGLDIVRYGHEQLMGLYLGLAPLEDFSYSLAAVLGLPALWHLMRRRKLARAADRPVPSVQPRAGRGRR</sequence>
<dbReference type="Proteomes" id="UP000560069">
    <property type="component" value="Unassembled WGS sequence"/>
</dbReference>
<evidence type="ECO:0000256" key="4">
    <source>
        <dbReference type="ARBA" id="ARBA00022746"/>
    </source>
</evidence>
<dbReference type="GO" id="GO:0045436">
    <property type="term" value="F:lycopene beta cyclase activity"/>
    <property type="evidence" value="ECO:0007669"/>
    <property type="project" value="UniProtKB-ARBA"/>
</dbReference>
<dbReference type="EMBL" id="JACCFQ010000001">
    <property type="protein sequence ID" value="NYJ16749.1"/>
    <property type="molecule type" value="Genomic_DNA"/>
</dbReference>
<evidence type="ECO:0000256" key="1">
    <source>
        <dbReference type="ARBA" id="ARBA00004141"/>
    </source>
</evidence>
<organism evidence="11 12">
    <name type="scientific">Nesterenkonia sandarakina</name>
    <dbReference type="NCBI Taxonomy" id="272918"/>
    <lineage>
        <taxon>Bacteria</taxon>
        <taxon>Bacillati</taxon>
        <taxon>Actinomycetota</taxon>
        <taxon>Actinomycetes</taxon>
        <taxon>Micrococcales</taxon>
        <taxon>Micrococcaceae</taxon>
        <taxon>Nesterenkonia</taxon>
    </lineage>
</organism>
<dbReference type="GO" id="GO:0016020">
    <property type="term" value="C:membrane"/>
    <property type="evidence" value="ECO:0007669"/>
    <property type="project" value="UniProtKB-SubCell"/>
</dbReference>
<keyword evidence="7" id="KW-0413">Isomerase</keyword>
<evidence type="ECO:0000256" key="6">
    <source>
        <dbReference type="ARBA" id="ARBA00023136"/>
    </source>
</evidence>
<feature type="region of interest" description="Disordered" evidence="8">
    <location>
        <begin position="96"/>
        <end position="116"/>
    </location>
</feature>
<evidence type="ECO:0000256" key="9">
    <source>
        <dbReference type="SAM" id="Phobius"/>
    </source>
</evidence>
<dbReference type="AlphaFoldDB" id="A0A7Z0E8A0"/>
<evidence type="ECO:0000256" key="7">
    <source>
        <dbReference type="ARBA" id="ARBA00023235"/>
    </source>
</evidence>
<comment type="caution">
    <text evidence="11">The sequence shown here is derived from an EMBL/GenBank/DDBJ whole genome shotgun (WGS) entry which is preliminary data.</text>
</comment>
<feature type="transmembrane region" description="Helical" evidence="9">
    <location>
        <begin position="63"/>
        <end position="88"/>
    </location>
</feature>
<dbReference type="InterPro" id="IPR017825">
    <property type="entry name" value="Lycopene_cyclase_dom"/>
</dbReference>
<protein>
    <submittedName>
        <fullName evidence="11">Lycopene cyclase domain-containing protein</fullName>
    </submittedName>
</protein>
<name>A0A7Z0E8A0_9MICC</name>
<gene>
    <name evidence="11" type="ORF">HNR11_001283</name>
</gene>
<dbReference type="Pfam" id="PF18916">
    <property type="entry name" value="Lycopene_cyc"/>
    <property type="match status" value="1"/>
</dbReference>
<evidence type="ECO:0000259" key="10">
    <source>
        <dbReference type="Pfam" id="PF18916"/>
    </source>
</evidence>
<comment type="subcellular location">
    <subcellularLocation>
        <location evidence="1">Membrane</location>
        <topology evidence="1">Multi-pass membrane protein</topology>
    </subcellularLocation>
</comment>
<evidence type="ECO:0000256" key="2">
    <source>
        <dbReference type="ARBA" id="ARBA00004829"/>
    </source>
</evidence>
<evidence type="ECO:0000256" key="5">
    <source>
        <dbReference type="ARBA" id="ARBA00022989"/>
    </source>
</evidence>
<dbReference type="RefSeq" id="WP_179441621.1">
    <property type="nucleotide sequence ID" value="NZ_BAAALK010000002.1"/>
</dbReference>
<proteinExistence type="predicted"/>
<feature type="domain" description="Lycopene cyclase" evidence="10">
    <location>
        <begin position="4"/>
        <end position="87"/>
    </location>
</feature>
<evidence type="ECO:0000256" key="3">
    <source>
        <dbReference type="ARBA" id="ARBA00022692"/>
    </source>
</evidence>
<dbReference type="NCBIfam" id="TIGR03462">
    <property type="entry name" value="CarR_dom_SF"/>
    <property type="match status" value="1"/>
</dbReference>
<dbReference type="GO" id="GO:0016872">
    <property type="term" value="F:intramolecular lyase activity"/>
    <property type="evidence" value="ECO:0007669"/>
    <property type="project" value="InterPro"/>
</dbReference>
<evidence type="ECO:0000313" key="12">
    <source>
        <dbReference type="Proteomes" id="UP000560069"/>
    </source>
</evidence>
<accession>A0A7Z0E8A0</accession>